<dbReference type="Proteomes" id="UP000652847">
    <property type="component" value="Unassembled WGS sequence"/>
</dbReference>
<evidence type="ECO:0000313" key="2">
    <source>
        <dbReference type="Proteomes" id="UP000652847"/>
    </source>
</evidence>
<dbReference type="EMBL" id="JACOOT010000025">
    <property type="protein sequence ID" value="MBC5651618.1"/>
    <property type="molecule type" value="Genomic_DNA"/>
</dbReference>
<sequence length="49" mass="5380">MEMTLYQVAEVEDGELYYTEAFADCGVDLEGLSQEEVQDAAELLAVYAG</sequence>
<gene>
    <name evidence="1" type="ORF">H8S54_10970</name>
</gene>
<evidence type="ECO:0000313" key="1">
    <source>
        <dbReference type="EMBL" id="MBC5651618.1"/>
    </source>
</evidence>
<accession>A0A8I0AJT5</accession>
<reference evidence="1 2" key="1">
    <citation type="submission" date="2020-08" db="EMBL/GenBank/DDBJ databases">
        <title>Genome public.</title>
        <authorList>
            <person name="Liu C."/>
            <person name="Sun Q."/>
        </authorList>
    </citation>
    <scope>NUCLEOTIDE SEQUENCE [LARGE SCALE GENOMIC DNA]</scope>
    <source>
        <strain evidence="1 2">BX17</strain>
    </source>
</reference>
<proteinExistence type="predicted"/>
<comment type="caution">
    <text evidence="1">The sequence shown here is derived from an EMBL/GenBank/DDBJ whole genome shotgun (WGS) entry which is preliminary data.</text>
</comment>
<dbReference type="AlphaFoldDB" id="A0A8I0AJT5"/>
<protein>
    <submittedName>
        <fullName evidence="1">Uncharacterized protein</fullName>
    </submittedName>
</protein>
<organism evidence="1 2">
    <name type="scientific">Blautia segnis</name>
    <dbReference type="NCBI Taxonomy" id="2763030"/>
    <lineage>
        <taxon>Bacteria</taxon>
        <taxon>Bacillati</taxon>
        <taxon>Bacillota</taxon>
        <taxon>Clostridia</taxon>
        <taxon>Lachnospirales</taxon>
        <taxon>Lachnospiraceae</taxon>
        <taxon>Blautia</taxon>
    </lineage>
</organism>
<name>A0A8I0AJT5_9FIRM</name>
<keyword evidence="2" id="KW-1185">Reference proteome</keyword>
<dbReference type="RefSeq" id="WP_173766262.1">
    <property type="nucleotide sequence ID" value="NZ_JACOOT010000025.1"/>
</dbReference>